<dbReference type="EMBL" id="JNFP01000006">
    <property type="protein sequence ID" value="KIA65709.1"/>
    <property type="molecule type" value="Genomic_DNA"/>
</dbReference>
<keyword evidence="3" id="KW-0255">Endonuclease</keyword>
<accession>A0ABR4ZK62</accession>
<dbReference type="Gene3D" id="3.60.10.10">
    <property type="entry name" value="Endonuclease/exonuclease/phosphatase"/>
    <property type="match status" value="1"/>
</dbReference>
<name>A0ABR4ZK62_9NOCA</name>
<dbReference type="Proteomes" id="UP000031364">
    <property type="component" value="Unassembled WGS sequence"/>
</dbReference>
<organism evidence="3 4">
    <name type="scientific">Nocardia vulneris</name>
    <dbReference type="NCBI Taxonomy" id="1141657"/>
    <lineage>
        <taxon>Bacteria</taxon>
        <taxon>Bacillati</taxon>
        <taxon>Actinomycetota</taxon>
        <taxon>Actinomycetes</taxon>
        <taxon>Mycobacteriales</taxon>
        <taxon>Nocardiaceae</taxon>
        <taxon>Nocardia</taxon>
    </lineage>
</organism>
<reference evidence="3 4" key="1">
    <citation type="journal article" date="2014" name="Int. J. Syst. Evol. Microbiol.">
        <title>Nocardia vulneris sp. nov., isolated from wounds of human patients in North America.</title>
        <authorList>
            <person name="Lasker B.A."/>
            <person name="Bell M."/>
            <person name="Klenk H.P."/>
            <person name="Sproer C."/>
            <person name="Schumann C."/>
            <person name="Schumann P."/>
            <person name="Brown J.M."/>
        </authorList>
    </citation>
    <scope>NUCLEOTIDE SEQUENCE [LARGE SCALE GENOMIC DNA]</scope>
    <source>
        <strain evidence="3 4">W9851</strain>
    </source>
</reference>
<feature type="transmembrane region" description="Helical" evidence="1">
    <location>
        <begin position="57"/>
        <end position="76"/>
    </location>
</feature>
<proteinExistence type="predicted"/>
<evidence type="ECO:0000313" key="3">
    <source>
        <dbReference type="EMBL" id="KIA65709.1"/>
    </source>
</evidence>
<dbReference type="InterPro" id="IPR036691">
    <property type="entry name" value="Endo/exonu/phosph_ase_sf"/>
</dbReference>
<dbReference type="SUPFAM" id="SSF56219">
    <property type="entry name" value="DNase I-like"/>
    <property type="match status" value="1"/>
</dbReference>
<keyword evidence="1" id="KW-0472">Membrane</keyword>
<keyword evidence="3" id="KW-0378">Hydrolase</keyword>
<keyword evidence="1" id="KW-0812">Transmembrane</keyword>
<feature type="domain" description="Endonuclease/exonuclease/phosphatase" evidence="2">
    <location>
        <begin position="93"/>
        <end position="291"/>
    </location>
</feature>
<gene>
    <name evidence="3" type="ORF">FG87_06660</name>
</gene>
<evidence type="ECO:0000259" key="2">
    <source>
        <dbReference type="Pfam" id="PF03372"/>
    </source>
</evidence>
<dbReference type="GO" id="GO:0004519">
    <property type="term" value="F:endonuclease activity"/>
    <property type="evidence" value="ECO:0007669"/>
    <property type="project" value="UniProtKB-KW"/>
</dbReference>
<keyword evidence="3" id="KW-0540">Nuclease</keyword>
<evidence type="ECO:0000313" key="4">
    <source>
        <dbReference type="Proteomes" id="UP000031364"/>
    </source>
</evidence>
<dbReference type="InterPro" id="IPR005135">
    <property type="entry name" value="Endo/exonuclease/phosphatase"/>
</dbReference>
<protein>
    <submittedName>
        <fullName evidence="3">Endonuclease</fullName>
    </submittedName>
</protein>
<evidence type="ECO:0000256" key="1">
    <source>
        <dbReference type="SAM" id="Phobius"/>
    </source>
</evidence>
<feature type="transmembrane region" description="Helical" evidence="1">
    <location>
        <begin position="30"/>
        <end position="50"/>
    </location>
</feature>
<keyword evidence="1" id="KW-1133">Transmembrane helix</keyword>
<sequence>MAAWGAVLPGAIWVIVRIGGFDAWYPMVQLIAFTPYVAALSVVPLLWTVLLRQRYPALIAAVTAIALAACVVPRWLEDGDALRGARGPELRVMSVNLLMGRVDPARLADLARDADVVAVQELTPEFAAAFAQYFPHRVSYPAAGVGGSGVFARIPLRDAGVRHNPWGFTQAIAELTDYGVFVESAHPAAPSSREAIEPWRESFRRQQRATPDGPLRILAGDFNATLDHSVMRDLLHSGYRDAALVRGKGLSGTWGPYDGDRIPPVTLDRILADNRIGVRDLRILDLPGSDHRPVLAVLVLP</sequence>
<dbReference type="Pfam" id="PF03372">
    <property type="entry name" value="Exo_endo_phos"/>
    <property type="match status" value="1"/>
</dbReference>
<keyword evidence="4" id="KW-1185">Reference proteome</keyword>
<comment type="caution">
    <text evidence="3">The sequence shown here is derived from an EMBL/GenBank/DDBJ whole genome shotgun (WGS) entry which is preliminary data.</text>
</comment>